<dbReference type="OrthoDB" id="2418046at2"/>
<dbReference type="RefSeq" id="WP_036938480.1">
    <property type="nucleotide sequence ID" value="NZ_JQKC01000007.1"/>
</dbReference>
<dbReference type="EMBL" id="LGTC01000001">
    <property type="protein sequence ID" value="KNY28303.1"/>
    <property type="molecule type" value="Genomic_DNA"/>
</dbReference>
<organism evidence="5 6">
    <name type="scientific">Pseudobacteroides cellulosolvens ATCC 35603 = DSM 2933</name>
    <dbReference type="NCBI Taxonomy" id="398512"/>
    <lineage>
        <taxon>Bacteria</taxon>
        <taxon>Bacillati</taxon>
        <taxon>Bacillota</taxon>
        <taxon>Clostridia</taxon>
        <taxon>Eubacteriales</taxon>
        <taxon>Oscillospiraceae</taxon>
        <taxon>Pseudobacteroides</taxon>
    </lineage>
</organism>
<dbReference type="GO" id="GO:0070273">
    <property type="term" value="F:phosphatidylinositol-4-phosphate binding"/>
    <property type="evidence" value="ECO:0007669"/>
    <property type="project" value="InterPro"/>
</dbReference>
<evidence type="ECO:0000313" key="6">
    <source>
        <dbReference type="Proteomes" id="UP000036923"/>
    </source>
</evidence>
<sequence>MPNMAEKLILLSLQNESGKTFSRATYLKRYGLSSALLYELISRKKIEVQGKKLFIIDESSTGDPILDRAFEEIKNAKTLNKWIYSFVRFKASIRKEILYNFIDNGIVREDEKRFLGFIPLKRYPVINDKDKRIAEQQVRDVLLDGKNEEISLIFMSSIIVACKAQSLILTKAEIKTISDKLKLIAKGKYYTTNDDLLPNTIKAIHSAIAAESSAGT</sequence>
<keyword evidence="6" id="KW-1185">Reference proteome</keyword>
<proteinExistence type="predicted"/>
<dbReference type="Proteomes" id="UP000036923">
    <property type="component" value="Unassembled WGS sequence"/>
</dbReference>
<keyword evidence="4" id="KW-0472">Membrane</keyword>
<dbReference type="STRING" id="398512.Bccel_3577"/>
<dbReference type="InterPro" id="IPR038261">
    <property type="entry name" value="GPP34-like_sf"/>
</dbReference>
<dbReference type="AlphaFoldDB" id="A0A0L6JR97"/>
<dbReference type="Gene3D" id="1.10.3630.10">
    <property type="entry name" value="yeast vps74-n-term truncation variant domain like"/>
    <property type="match status" value="1"/>
</dbReference>
<name>A0A0L6JR97_9FIRM</name>
<keyword evidence="2" id="KW-0333">Golgi apparatus</keyword>
<reference evidence="6" key="1">
    <citation type="submission" date="2015-07" db="EMBL/GenBank/DDBJ databases">
        <title>Near-Complete Genome Sequence of the Cellulolytic Bacterium Bacteroides (Pseudobacteroides) cellulosolvens ATCC 35603.</title>
        <authorList>
            <person name="Dassa B."/>
            <person name="Utturkar S.M."/>
            <person name="Klingeman D.M."/>
            <person name="Hurt R.A."/>
            <person name="Keller M."/>
            <person name="Xu J."/>
            <person name="Reddy Y.H.K."/>
            <person name="Borovok I."/>
            <person name="Grinberg I.R."/>
            <person name="Lamed R."/>
            <person name="Zhivin O."/>
            <person name="Bayer E.A."/>
            <person name="Brown S.D."/>
        </authorList>
    </citation>
    <scope>NUCLEOTIDE SEQUENCE [LARGE SCALE GENOMIC DNA]</scope>
    <source>
        <strain evidence="6">DSM 2933</strain>
    </source>
</reference>
<comment type="subcellular location">
    <subcellularLocation>
        <location evidence="1">Golgi apparatus membrane</location>
        <topology evidence="1">Peripheral membrane protein</topology>
        <orientation evidence="1">Cytoplasmic side</orientation>
    </subcellularLocation>
</comment>
<evidence type="ECO:0000256" key="1">
    <source>
        <dbReference type="ARBA" id="ARBA00004255"/>
    </source>
</evidence>
<accession>A0A0L6JR97</accession>
<evidence type="ECO:0000256" key="3">
    <source>
        <dbReference type="ARBA" id="ARBA00023121"/>
    </source>
</evidence>
<gene>
    <name evidence="5" type="ORF">Bccel_3577</name>
</gene>
<comment type="caution">
    <text evidence="5">The sequence shown here is derived from an EMBL/GenBank/DDBJ whole genome shotgun (WGS) entry which is preliminary data.</text>
</comment>
<keyword evidence="3" id="KW-0446">Lipid-binding</keyword>
<dbReference type="eggNOG" id="ENOG50331SS">
    <property type="taxonomic scope" value="Bacteria"/>
</dbReference>
<dbReference type="Pfam" id="PF05719">
    <property type="entry name" value="GPP34"/>
    <property type="match status" value="1"/>
</dbReference>
<dbReference type="GO" id="GO:0005737">
    <property type="term" value="C:cytoplasm"/>
    <property type="evidence" value="ECO:0007669"/>
    <property type="project" value="UniProtKB-ARBA"/>
</dbReference>
<dbReference type="GO" id="GO:0012505">
    <property type="term" value="C:endomembrane system"/>
    <property type="evidence" value="ECO:0007669"/>
    <property type="project" value="UniProtKB-ARBA"/>
</dbReference>
<evidence type="ECO:0000256" key="2">
    <source>
        <dbReference type="ARBA" id="ARBA00023034"/>
    </source>
</evidence>
<protein>
    <submittedName>
        <fullName evidence="5">Golgi phosphoprotein 3</fullName>
    </submittedName>
</protein>
<evidence type="ECO:0000256" key="4">
    <source>
        <dbReference type="ARBA" id="ARBA00023136"/>
    </source>
</evidence>
<dbReference type="InterPro" id="IPR008628">
    <property type="entry name" value="GPP34-like"/>
</dbReference>
<evidence type="ECO:0000313" key="5">
    <source>
        <dbReference type="EMBL" id="KNY28303.1"/>
    </source>
</evidence>